<dbReference type="InterPro" id="IPR010781">
    <property type="entry name" value="DUF1376"/>
</dbReference>
<evidence type="ECO:0000256" key="1">
    <source>
        <dbReference type="SAM" id="MobiDB-lite"/>
    </source>
</evidence>
<evidence type="ECO:0000313" key="4">
    <source>
        <dbReference type="EMBL" id="QRZ95548.1"/>
    </source>
</evidence>
<protein>
    <submittedName>
        <fullName evidence="3">DUF1376 domain-containing protein</fullName>
    </submittedName>
</protein>
<dbReference type="Gene3D" id="1.10.8.1180">
    <property type="match status" value="1"/>
</dbReference>
<dbReference type="Pfam" id="PF17948">
    <property type="entry name" value="DnaT"/>
    <property type="match status" value="1"/>
</dbReference>
<dbReference type="Proteomes" id="UP000845800">
    <property type="component" value="Unassembled WGS sequence"/>
</dbReference>
<dbReference type="InterPro" id="IPR040480">
    <property type="entry name" value="DnaT_DNA_bind"/>
</dbReference>
<dbReference type="Proteomes" id="UP000663166">
    <property type="component" value="Chromosome"/>
</dbReference>
<feature type="compositionally biased region" description="Basic and acidic residues" evidence="1">
    <location>
        <begin position="143"/>
        <end position="152"/>
    </location>
</feature>
<dbReference type="AlphaFoldDB" id="A0A244BDH4"/>
<dbReference type="EMBL" id="DABERK010000010">
    <property type="protein sequence ID" value="HAI5332148.1"/>
    <property type="molecule type" value="Genomic_DNA"/>
</dbReference>
<feature type="domain" description="DnaT DNA-binding" evidence="2">
    <location>
        <begin position="191"/>
        <end position="257"/>
    </location>
</feature>
<evidence type="ECO:0000313" key="3">
    <source>
        <dbReference type="EMBL" id="HAI5332148.1"/>
    </source>
</evidence>
<reference evidence="3" key="2">
    <citation type="submission" date="2020-03" db="EMBL/GenBank/DDBJ databases">
        <authorList>
            <consortium name="NCBI Pathogen Detection Project"/>
        </authorList>
    </citation>
    <scope>NUCLEOTIDE SEQUENCE</scope>
    <source>
        <strain evidence="3">AMC_487</strain>
    </source>
</reference>
<dbReference type="RefSeq" id="WP_059327933.1">
    <property type="nucleotide sequence ID" value="NZ_CAXTRC010000001.1"/>
</dbReference>
<sequence>MAALPYMQLYIADYLADTMHLSAEEHGAYLLLMFNYWQTGKPIPKNRLAKIARLTNERWADVEPSLREFFHDNGDEWVHLRIEEDLASVREKLTKKSAAGKASVQARRSRKEADVQTKQERDLTGVQTNVGVVFEHNANTKATNKDTDKELNPTHNARVRESAPTSEPNGTPLQVAEPEFPDGLSEPIGKFPMADGWHPSLDFRRRAALWGAALPEPEFTPAELAAFRDYWMAEGKVFTQVQWEQKFARHVNHVRAQVKPVSKGVNHAAAPGGTASRAVQEIRAAREQWERENGFISDGNSLEAVGTHGGGLFGPLDPEERGRTFEALDCTDWRDD</sequence>
<feature type="compositionally biased region" description="Basic and acidic residues" evidence="1">
    <location>
        <begin position="111"/>
        <end position="123"/>
    </location>
</feature>
<dbReference type="Pfam" id="PF07120">
    <property type="entry name" value="DUF1376"/>
    <property type="match status" value="1"/>
</dbReference>
<gene>
    <name evidence="3" type="ORF">HJQ60_002125</name>
    <name evidence="4" type="ORF">JNP96_16765</name>
</gene>
<name>A0A244BDH4_ECOLX</name>
<feature type="region of interest" description="Disordered" evidence="1">
    <location>
        <begin position="94"/>
        <end position="178"/>
    </location>
</feature>
<reference evidence="3" key="1">
    <citation type="journal article" date="2018" name="Genome Biol.">
        <title>SKESA: strategic k-mer extension for scrupulous assemblies.</title>
        <authorList>
            <person name="Souvorov A."/>
            <person name="Agarwala R."/>
            <person name="Lipman D.J."/>
        </authorList>
    </citation>
    <scope>NUCLEOTIDE SEQUENCE [LARGE SCALE GENOMIC DNA]</scope>
    <source>
        <strain evidence="3">AMC_487</strain>
    </source>
</reference>
<reference evidence="4" key="3">
    <citation type="submission" date="2021-02" db="EMBL/GenBank/DDBJ databases">
        <title>Co-localization of colistin and carbapenem -resistance genes on a novel transferable IncHI2 plasmid in Escherichia coli from chicken-origin.</title>
        <authorList>
            <person name="Hoffmann M."/>
            <person name="Balkey M."/>
            <person name="Ronco T."/>
            <person name="Hendriksen R.S."/>
        </authorList>
    </citation>
    <scope>NUCLEOTIDE SEQUENCE</scope>
    <source>
        <strain evidence="4">CFSAN083829</strain>
    </source>
</reference>
<organism evidence="3">
    <name type="scientific">Escherichia coli</name>
    <dbReference type="NCBI Taxonomy" id="562"/>
    <lineage>
        <taxon>Bacteria</taxon>
        <taxon>Pseudomonadati</taxon>
        <taxon>Pseudomonadota</taxon>
        <taxon>Gammaproteobacteria</taxon>
        <taxon>Enterobacterales</taxon>
        <taxon>Enterobacteriaceae</taxon>
        <taxon>Escherichia</taxon>
    </lineage>
</organism>
<dbReference type="EMBL" id="CP070393">
    <property type="protein sequence ID" value="QRZ95548.1"/>
    <property type="molecule type" value="Genomic_DNA"/>
</dbReference>
<accession>A0A244BDH4</accession>
<feature type="compositionally biased region" description="Polar residues" evidence="1">
    <location>
        <begin position="163"/>
        <end position="172"/>
    </location>
</feature>
<proteinExistence type="predicted"/>
<evidence type="ECO:0000259" key="2">
    <source>
        <dbReference type="Pfam" id="PF17948"/>
    </source>
</evidence>